<name>A0ABS1JUF9_9BURK</name>
<dbReference type="Proteomes" id="UP000622707">
    <property type="component" value="Unassembled WGS sequence"/>
</dbReference>
<dbReference type="PANTHER" id="PTHR37937">
    <property type="entry name" value="CONJUGATIVE TRANSFER: DNA TRANSPORT"/>
    <property type="match status" value="1"/>
</dbReference>
<dbReference type="InterPro" id="IPR003688">
    <property type="entry name" value="TraG/VirD4"/>
</dbReference>
<evidence type="ECO:0000313" key="7">
    <source>
        <dbReference type="EMBL" id="MBL0427791.1"/>
    </source>
</evidence>
<keyword evidence="3" id="KW-1003">Cell membrane</keyword>
<dbReference type="PANTHER" id="PTHR37937:SF1">
    <property type="entry name" value="CONJUGATIVE TRANSFER: DNA TRANSPORT"/>
    <property type="match status" value="1"/>
</dbReference>
<evidence type="ECO:0000256" key="2">
    <source>
        <dbReference type="ARBA" id="ARBA00008806"/>
    </source>
</evidence>
<proteinExistence type="inferred from homology"/>
<evidence type="ECO:0000313" key="8">
    <source>
        <dbReference type="Proteomes" id="UP000622707"/>
    </source>
</evidence>
<dbReference type="Pfam" id="PF02534">
    <property type="entry name" value="T4SS-DNA_transf"/>
    <property type="match status" value="1"/>
</dbReference>
<dbReference type="CDD" id="cd01127">
    <property type="entry name" value="TrwB_TraG_TraD_VirD4"/>
    <property type="match status" value="2"/>
</dbReference>
<dbReference type="SUPFAM" id="SSF52540">
    <property type="entry name" value="P-loop containing nucleoside triphosphate hydrolases"/>
    <property type="match status" value="1"/>
</dbReference>
<dbReference type="InterPro" id="IPR027417">
    <property type="entry name" value="P-loop_NTPase"/>
</dbReference>
<comment type="similarity">
    <text evidence="2">Belongs to the VirD4/TraG family.</text>
</comment>
<dbReference type="Gene3D" id="3.40.50.300">
    <property type="entry name" value="P-loop containing nucleotide triphosphate hydrolases"/>
    <property type="match status" value="1"/>
</dbReference>
<dbReference type="EMBL" id="JAEQND010000013">
    <property type="protein sequence ID" value="MBL0427791.1"/>
    <property type="molecule type" value="Genomic_DNA"/>
</dbReference>
<sequence>MLKKYFYERRKQKRIEERRKQLAEQGMALDKPQKDLKLLAKGQGMYVGGWFNPETKSVEALMDNDVTHVLCVAPTRAGKGVGVVMPTMLTWTGSTVVHDTKPELWPMTAGWRKAMGHTVLKFDPAAGDGSSVKYNPLEEVRWGTPQEVADVQNIAEMLMNPTGKGGEGEHAHWVNSAIDLTTGTIFHIWYSTSVPLQEKNLGGLLRFLSVMTLGESEEDDPALAAFRAMSETRHVAADANYYWTTTVLGERVVTHPQVKEMCGRMIAKADRERGSVISSALANLKLYADPVVAENTQYSEFRLSSLMNGEKPVDLYLVVKDPDIDRMKPLTRLLVTQIISYIMSEMRPYKHRCLFMLDEFASLGKLDKIPIALTKIAGYGVKFTIILQTLESLKSTYGPEKAGEVTANCHTRVMFSPNDLQTAKEISDVCGKRKITSVETSVSGKRLGILMDNASMSQREEFIDLITPAEALQMHKDEIIVMKQGQKPIRGRKFYFYQHPEFLKRAANDRGEGKYPVPAQSDRLLERNLEEEAAARPVEAEPEEEMMSVADFIARARAKAMGESAEAVNVDILDEIPIIEEDDLTAMQEELSRNTEADAGDMPVFEEEELQAPEAAMPAADPPMPEFADDFGLGVAPVKPAKKAEAPPAAGALGEWNEFL</sequence>
<evidence type="ECO:0000256" key="3">
    <source>
        <dbReference type="ARBA" id="ARBA00022475"/>
    </source>
</evidence>
<comment type="subcellular location">
    <subcellularLocation>
        <location evidence="1">Cell membrane</location>
        <topology evidence="1">Multi-pass membrane protein</topology>
    </subcellularLocation>
</comment>
<organism evidence="7 8">
    <name type="scientific">Ramlibacter alkalitolerans</name>
    <dbReference type="NCBI Taxonomy" id="2039631"/>
    <lineage>
        <taxon>Bacteria</taxon>
        <taxon>Pseudomonadati</taxon>
        <taxon>Pseudomonadota</taxon>
        <taxon>Betaproteobacteria</taxon>
        <taxon>Burkholderiales</taxon>
        <taxon>Comamonadaceae</taxon>
        <taxon>Ramlibacter</taxon>
    </lineage>
</organism>
<keyword evidence="5" id="KW-1133">Transmembrane helix</keyword>
<reference evidence="7 8" key="1">
    <citation type="journal article" date="2017" name="Int. J. Syst. Evol. Microbiol.">
        <title>Ramlibacter alkalitolerans sp. nov., alkali-tolerant bacterium isolated from soil of ginseng.</title>
        <authorList>
            <person name="Lee D.H."/>
            <person name="Cha C.J."/>
        </authorList>
    </citation>
    <scope>NUCLEOTIDE SEQUENCE [LARGE SCALE GENOMIC DNA]</scope>
    <source>
        <strain evidence="7 8">KACC 19305</strain>
    </source>
</reference>
<keyword evidence="4" id="KW-0812">Transmembrane</keyword>
<keyword evidence="6" id="KW-0472">Membrane</keyword>
<dbReference type="RefSeq" id="WP_201692422.1">
    <property type="nucleotide sequence ID" value="NZ_JAEQND010000013.1"/>
</dbReference>
<evidence type="ECO:0000256" key="4">
    <source>
        <dbReference type="ARBA" id="ARBA00022692"/>
    </source>
</evidence>
<comment type="caution">
    <text evidence="7">The sequence shown here is derived from an EMBL/GenBank/DDBJ whole genome shotgun (WGS) entry which is preliminary data.</text>
</comment>
<keyword evidence="8" id="KW-1185">Reference proteome</keyword>
<evidence type="ECO:0000256" key="1">
    <source>
        <dbReference type="ARBA" id="ARBA00004651"/>
    </source>
</evidence>
<gene>
    <name evidence="7" type="ORF">JI746_21980</name>
</gene>
<dbReference type="InterPro" id="IPR051539">
    <property type="entry name" value="T4SS-coupling_protein"/>
</dbReference>
<evidence type="ECO:0000256" key="5">
    <source>
        <dbReference type="ARBA" id="ARBA00022989"/>
    </source>
</evidence>
<evidence type="ECO:0000256" key="6">
    <source>
        <dbReference type="ARBA" id="ARBA00023136"/>
    </source>
</evidence>
<accession>A0ABS1JUF9</accession>
<protein>
    <submittedName>
        <fullName evidence="7">Type IV secretory system conjugative DNA transfer family protein</fullName>
    </submittedName>
</protein>